<organism evidence="2 3">
    <name type="scientific">Streptomyces fuscichromogenes</name>
    <dbReference type="NCBI Taxonomy" id="1324013"/>
    <lineage>
        <taxon>Bacteria</taxon>
        <taxon>Bacillati</taxon>
        <taxon>Actinomycetota</taxon>
        <taxon>Actinomycetes</taxon>
        <taxon>Kitasatosporales</taxon>
        <taxon>Streptomycetaceae</taxon>
        <taxon>Streptomyces</taxon>
    </lineage>
</organism>
<dbReference type="GO" id="GO:0044550">
    <property type="term" value="P:secondary metabolite biosynthetic process"/>
    <property type="evidence" value="ECO:0007669"/>
    <property type="project" value="TreeGrafter"/>
</dbReference>
<name>A0A918CX87_9ACTN</name>
<dbReference type="GO" id="GO:0005737">
    <property type="term" value="C:cytoplasm"/>
    <property type="evidence" value="ECO:0007669"/>
    <property type="project" value="TreeGrafter"/>
</dbReference>
<dbReference type="InterPro" id="IPR036736">
    <property type="entry name" value="ACP-like_sf"/>
</dbReference>
<dbReference type="GO" id="GO:0031177">
    <property type="term" value="F:phosphopantetheine binding"/>
    <property type="evidence" value="ECO:0007669"/>
    <property type="project" value="TreeGrafter"/>
</dbReference>
<sequence length="801" mass="86747">MPRWRSSGHSGEAVRETYEVKIPVDVYRAVSGMGSQFAILAAAYAKVASVLTGERNISVGYRSAECEQPRLLQMTVQEGSWLSLIGESDRALRVCGGYLSGGQLSARTVSAFGTVLDVTGWTGHKSTGTDHGGSGLVWGFDMEGDAPLLQLTYRTDFYGEECITRYAGYYVHALELLVCNPATEHHDHTLVSPDELDAHLRELSGPAVGLPAEPFHQLFSDQVAKTPGALAVKYGDQECTYRELDQLASRIARCLLKHGLTTESVVAVNLQRSVEWVAAIIGVMRAGGAYLPVDPNWPTDRLRAILKQAEPRVLLVDQVTEDIRSAVTDSLDDAARIVTIGAATAEPANGDPRIHVSANQLAYIYFTSGSTGEPKGAMCEHAGMMNHLLAKVEDLDITSGDMLIQSAPATFDISLWQAIAPLLVGAATTIMSADTVRDIDDFIVEAGNVGATVIQVVPSYLEMLTARLSEIEPTRRLPAVRHVVVTGEALKKGLVERWFELCDIPLTNAYGATEASDDTTHHVMHRPPASASVPVGRPVRNVQVLIVDENLQLVPLGAPGEIAFAGVCVGRGYINDEKRTAAAFVESRIDPALRMYRTGDYGRWGQDGVLEFLGRRDEQIKIRGFRVELGEIENAMLRIDGVRDAAVVVKHDVDTDTGLVGFYTSTHVIEAETIREALAEVLPEYMIPPHLCRLSSMPLTDNSKIDKKALLNEVDHAAVERTEGAAPQTATEQMLAGLWVELLGLSASSVGRNDDFFDRGGSSLSAIRLVVKLGKQVSLLDIVNSPVLSDLAAVIDRKTGH</sequence>
<dbReference type="InterPro" id="IPR025110">
    <property type="entry name" value="AMP-bd_C"/>
</dbReference>
<dbReference type="AlphaFoldDB" id="A0A918CX87"/>
<dbReference type="SUPFAM" id="SSF47336">
    <property type="entry name" value="ACP-like"/>
    <property type="match status" value="1"/>
</dbReference>
<proteinExistence type="predicted"/>
<dbReference type="Gene3D" id="3.30.300.30">
    <property type="match status" value="1"/>
</dbReference>
<feature type="domain" description="Carrier" evidence="1">
    <location>
        <begin position="726"/>
        <end position="801"/>
    </location>
</feature>
<dbReference type="Gene3D" id="2.30.38.10">
    <property type="entry name" value="Luciferase, Domain 3"/>
    <property type="match status" value="1"/>
</dbReference>
<reference evidence="2" key="2">
    <citation type="submission" date="2020-09" db="EMBL/GenBank/DDBJ databases">
        <authorList>
            <person name="Sun Q."/>
            <person name="Zhou Y."/>
        </authorList>
    </citation>
    <scope>NUCLEOTIDE SEQUENCE</scope>
    <source>
        <strain evidence="2">CGMCC 4.7110</strain>
    </source>
</reference>
<dbReference type="FunFam" id="3.40.50.12780:FF:000012">
    <property type="entry name" value="Non-ribosomal peptide synthetase"/>
    <property type="match status" value="1"/>
</dbReference>
<dbReference type="NCBIfam" id="TIGR01733">
    <property type="entry name" value="AA-adenyl-dom"/>
    <property type="match status" value="1"/>
</dbReference>
<dbReference type="FunFam" id="3.40.50.980:FF:000001">
    <property type="entry name" value="Non-ribosomal peptide synthetase"/>
    <property type="match status" value="1"/>
</dbReference>
<dbReference type="InterPro" id="IPR000873">
    <property type="entry name" value="AMP-dep_synth/lig_dom"/>
</dbReference>
<dbReference type="EMBL" id="BMML01000040">
    <property type="protein sequence ID" value="GGN43769.1"/>
    <property type="molecule type" value="Genomic_DNA"/>
</dbReference>
<comment type="caution">
    <text evidence="2">The sequence shown here is derived from an EMBL/GenBank/DDBJ whole genome shotgun (WGS) entry which is preliminary data.</text>
</comment>
<evidence type="ECO:0000313" key="3">
    <source>
        <dbReference type="Proteomes" id="UP000653411"/>
    </source>
</evidence>
<dbReference type="InterPro" id="IPR010071">
    <property type="entry name" value="AA_adenyl_dom"/>
</dbReference>
<dbReference type="InterPro" id="IPR045851">
    <property type="entry name" value="AMP-bd_C_sf"/>
</dbReference>
<dbReference type="PROSITE" id="PS50075">
    <property type="entry name" value="CARRIER"/>
    <property type="match status" value="1"/>
</dbReference>
<dbReference type="InterPro" id="IPR009081">
    <property type="entry name" value="PP-bd_ACP"/>
</dbReference>
<reference evidence="2" key="1">
    <citation type="journal article" date="2014" name="Int. J. Syst. Evol. Microbiol.">
        <title>Complete genome sequence of Corynebacterium casei LMG S-19264T (=DSM 44701T), isolated from a smear-ripened cheese.</title>
        <authorList>
            <consortium name="US DOE Joint Genome Institute (JGI-PGF)"/>
            <person name="Walter F."/>
            <person name="Albersmeier A."/>
            <person name="Kalinowski J."/>
            <person name="Ruckert C."/>
        </authorList>
    </citation>
    <scope>NUCLEOTIDE SEQUENCE</scope>
    <source>
        <strain evidence="2">CGMCC 4.7110</strain>
    </source>
</reference>
<dbReference type="SUPFAM" id="SSF56801">
    <property type="entry name" value="Acetyl-CoA synthetase-like"/>
    <property type="match status" value="1"/>
</dbReference>
<dbReference type="InterPro" id="IPR020845">
    <property type="entry name" value="AMP-binding_CS"/>
</dbReference>
<dbReference type="PANTHER" id="PTHR45527">
    <property type="entry name" value="NONRIBOSOMAL PEPTIDE SYNTHETASE"/>
    <property type="match status" value="1"/>
</dbReference>
<accession>A0A918CX87</accession>
<dbReference type="Pfam" id="PF00501">
    <property type="entry name" value="AMP-binding"/>
    <property type="match status" value="1"/>
</dbReference>
<evidence type="ECO:0000259" key="1">
    <source>
        <dbReference type="PROSITE" id="PS50075"/>
    </source>
</evidence>
<dbReference type="Pfam" id="PF13193">
    <property type="entry name" value="AMP-binding_C"/>
    <property type="match status" value="1"/>
</dbReference>
<dbReference type="Gene3D" id="1.10.1200.10">
    <property type="entry name" value="ACP-like"/>
    <property type="match status" value="1"/>
</dbReference>
<keyword evidence="3" id="KW-1185">Reference proteome</keyword>
<dbReference type="PROSITE" id="PS00455">
    <property type="entry name" value="AMP_BINDING"/>
    <property type="match status" value="1"/>
</dbReference>
<dbReference type="Gene3D" id="3.40.50.980">
    <property type="match status" value="2"/>
</dbReference>
<dbReference type="GO" id="GO:0043041">
    <property type="term" value="P:amino acid activation for nonribosomal peptide biosynthetic process"/>
    <property type="evidence" value="ECO:0007669"/>
    <property type="project" value="TreeGrafter"/>
</dbReference>
<dbReference type="Proteomes" id="UP000653411">
    <property type="component" value="Unassembled WGS sequence"/>
</dbReference>
<protein>
    <recommendedName>
        <fullName evidence="1">Carrier domain-containing protein</fullName>
    </recommendedName>
</protein>
<evidence type="ECO:0000313" key="2">
    <source>
        <dbReference type="EMBL" id="GGN43769.1"/>
    </source>
</evidence>
<gene>
    <name evidence="2" type="ORF">GCM10011578_094160</name>
</gene>
<dbReference type="CDD" id="cd05930">
    <property type="entry name" value="A_NRPS"/>
    <property type="match status" value="1"/>
</dbReference>
<dbReference type="SUPFAM" id="SSF52777">
    <property type="entry name" value="CoA-dependent acyltransferases"/>
    <property type="match status" value="1"/>
</dbReference>
<dbReference type="Pfam" id="PF00550">
    <property type="entry name" value="PP-binding"/>
    <property type="match status" value="1"/>
</dbReference>
<dbReference type="PANTHER" id="PTHR45527:SF1">
    <property type="entry name" value="FATTY ACID SYNTHASE"/>
    <property type="match status" value="1"/>
</dbReference>